<reference evidence="2 3" key="1">
    <citation type="submission" date="2024-11" db="EMBL/GenBank/DDBJ databases">
        <title>A near-complete genome assembly of Cinchona calisaya.</title>
        <authorList>
            <person name="Lian D.C."/>
            <person name="Zhao X.W."/>
            <person name="Wei L."/>
        </authorList>
    </citation>
    <scope>NUCLEOTIDE SEQUENCE [LARGE SCALE GENOMIC DNA]</scope>
    <source>
        <tissue evidence="2">Nenye</tissue>
    </source>
</reference>
<keyword evidence="3" id="KW-1185">Reference proteome</keyword>
<evidence type="ECO:0000313" key="3">
    <source>
        <dbReference type="Proteomes" id="UP001630127"/>
    </source>
</evidence>
<comment type="caution">
    <text evidence="2">The sequence shown here is derived from an EMBL/GenBank/DDBJ whole genome shotgun (WGS) entry which is preliminary data.</text>
</comment>
<accession>A0ABD3A4I7</accession>
<dbReference type="EMBL" id="JBJUIK010000006">
    <property type="protein sequence ID" value="KAL3526118.1"/>
    <property type="molecule type" value="Genomic_DNA"/>
</dbReference>
<sequence length="72" mass="8421">MASIMKIIIWLSLLTQVHYLAAKPLRSRYTGITGLWNQQKRIGDQPVTAASWWSEDYSLPRRRRPVHNDLKS</sequence>
<gene>
    <name evidence="2" type="ORF">ACH5RR_014490</name>
</gene>
<organism evidence="2 3">
    <name type="scientific">Cinchona calisaya</name>
    <dbReference type="NCBI Taxonomy" id="153742"/>
    <lineage>
        <taxon>Eukaryota</taxon>
        <taxon>Viridiplantae</taxon>
        <taxon>Streptophyta</taxon>
        <taxon>Embryophyta</taxon>
        <taxon>Tracheophyta</taxon>
        <taxon>Spermatophyta</taxon>
        <taxon>Magnoliopsida</taxon>
        <taxon>eudicotyledons</taxon>
        <taxon>Gunneridae</taxon>
        <taxon>Pentapetalae</taxon>
        <taxon>asterids</taxon>
        <taxon>lamiids</taxon>
        <taxon>Gentianales</taxon>
        <taxon>Rubiaceae</taxon>
        <taxon>Cinchonoideae</taxon>
        <taxon>Cinchoneae</taxon>
        <taxon>Cinchona</taxon>
    </lineage>
</organism>
<dbReference type="AlphaFoldDB" id="A0ABD3A4I7"/>
<proteinExistence type="predicted"/>
<feature type="chain" id="PRO_5044751787" evidence="1">
    <location>
        <begin position="23"/>
        <end position="72"/>
    </location>
</feature>
<dbReference type="Proteomes" id="UP001630127">
    <property type="component" value="Unassembled WGS sequence"/>
</dbReference>
<feature type="signal peptide" evidence="1">
    <location>
        <begin position="1"/>
        <end position="22"/>
    </location>
</feature>
<name>A0ABD3A4I7_9GENT</name>
<protein>
    <submittedName>
        <fullName evidence="2">Uncharacterized protein</fullName>
    </submittedName>
</protein>
<keyword evidence="1" id="KW-0732">Signal</keyword>
<evidence type="ECO:0000313" key="2">
    <source>
        <dbReference type="EMBL" id="KAL3526118.1"/>
    </source>
</evidence>
<evidence type="ECO:0000256" key="1">
    <source>
        <dbReference type="SAM" id="SignalP"/>
    </source>
</evidence>